<gene>
    <name evidence="2" type="ORF">LITE_LOCUS28777</name>
</gene>
<dbReference type="EMBL" id="CAMGYJ010000007">
    <property type="protein sequence ID" value="CAI0445885.1"/>
    <property type="molecule type" value="Genomic_DNA"/>
</dbReference>
<feature type="region of interest" description="Disordered" evidence="1">
    <location>
        <begin position="71"/>
        <end position="153"/>
    </location>
</feature>
<keyword evidence="3" id="KW-1185">Reference proteome</keyword>
<dbReference type="Proteomes" id="UP001154282">
    <property type="component" value="Unassembled WGS sequence"/>
</dbReference>
<organism evidence="2 3">
    <name type="scientific">Linum tenue</name>
    <dbReference type="NCBI Taxonomy" id="586396"/>
    <lineage>
        <taxon>Eukaryota</taxon>
        <taxon>Viridiplantae</taxon>
        <taxon>Streptophyta</taxon>
        <taxon>Embryophyta</taxon>
        <taxon>Tracheophyta</taxon>
        <taxon>Spermatophyta</taxon>
        <taxon>Magnoliopsida</taxon>
        <taxon>eudicotyledons</taxon>
        <taxon>Gunneridae</taxon>
        <taxon>Pentapetalae</taxon>
        <taxon>rosids</taxon>
        <taxon>fabids</taxon>
        <taxon>Malpighiales</taxon>
        <taxon>Linaceae</taxon>
        <taxon>Linum</taxon>
    </lineage>
</organism>
<dbReference type="AlphaFoldDB" id="A0AAV0MHJ1"/>
<dbReference type="SUPFAM" id="SSF53756">
    <property type="entry name" value="UDP-Glycosyltransferase/glycogen phosphorylase"/>
    <property type="match status" value="1"/>
</dbReference>
<comment type="caution">
    <text evidence="2">The sequence shown here is derived from an EMBL/GenBank/DDBJ whole genome shotgun (WGS) entry which is preliminary data.</text>
</comment>
<feature type="compositionally biased region" description="Pro residues" evidence="1">
    <location>
        <begin position="109"/>
        <end position="118"/>
    </location>
</feature>
<protein>
    <submittedName>
        <fullName evidence="2">Uncharacterized protein</fullName>
    </submittedName>
</protein>
<sequence length="177" mass="19255">MAHGHLIPVVDMAKLFASRGVKTTVVTTPNQRPSLLQNHRKTLDPYPHPRLPRPGFPTAARIWTSSHPVTWDGKLSLNSSRPPYSSRNPSRTSSNRISHTVSSPTCSSPGPPNPPPDSASPGQATLRRSRPRATDPRLLRHRVLPTAQPPPADEALAATVSRSGGRRRGGRFHVGLF</sequence>
<accession>A0AAV0MHJ1</accession>
<evidence type="ECO:0000313" key="3">
    <source>
        <dbReference type="Proteomes" id="UP001154282"/>
    </source>
</evidence>
<dbReference type="Gene3D" id="3.40.50.2000">
    <property type="entry name" value="Glycogen Phosphorylase B"/>
    <property type="match status" value="1"/>
</dbReference>
<proteinExistence type="predicted"/>
<reference evidence="2" key="1">
    <citation type="submission" date="2022-08" db="EMBL/GenBank/DDBJ databases">
        <authorList>
            <person name="Gutierrez-Valencia J."/>
        </authorList>
    </citation>
    <scope>NUCLEOTIDE SEQUENCE</scope>
</reference>
<feature type="compositionally biased region" description="Low complexity" evidence="1">
    <location>
        <begin position="76"/>
        <end position="108"/>
    </location>
</feature>
<evidence type="ECO:0000313" key="2">
    <source>
        <dbReference type="EMBL" id="CAI0445885.1"/>
    </source>
</evidence>
<evidence type="ECO:0000256" key="1">
    <source>
        <dbReference type="SAM" id="MobiDB-lite"/>
    </source>
</evidence>
<feature type="region of interest" description="Disordered" evidence="1">
    <location>
        <begin position="29"/>
        <end position="53"/>
    </location>
</feature>
<name>A0AAV0MHJ1_9ROSI</name>